<sequence length="88" mass="9558">MEVIRHPTTGGTPVEFQFRASGSRFLVKNFTSGYITCGILDAEVTIPANTSQVIATRLIPRTSDMTDKVTVTANETSAMGVEVQCLDY</sequence>
<organism evidence="2 3">
    <name type="scientific">Faecalibacterium prausnitzii</name>
    <dbReference type="NCBI Taxonomy" id="853"/>
    <lineage>
        <taxon>Bacteria</taxon>
        <taxon>Bacillati</taxon>
        <taxon>Bacillota</taxon>
        <taxon>Clostridia</taxon>
        <taxon>Eubacteriales</taxon>
        <taxon>Oscillospiraceae</taxon>
        <taxon>Faecalibacterium</taxon>
    </lineage>
</organism>
<evidence type="ECO:0000313" key="3">
    <source>
        <dbReference type="Proteomes" id="UP000220005"/>
    </source>
</evidence>
<dbReference type="Proteomes" id="UP000220157">
    <property type="component" value="Unassembled WGS sequence"/>
</dbReference>
<proteinExistence type="predicted"/>
<evidence type="ECO:0000313" key="4">
    <source>
        <dbReference type="Proteomes" id="UP000220157"/>
    </source>
</evidence>
<gene>
    <name evidence="1" type="ORF">CGS56_14035</name>
    <name evidence="2" type="ORF">CGS58_06985</name>
</gene>
<dbReference type="EMBL" id="NMTW01000053">
    <property type="protein sequence ID" value="PDX74158.1"/>
    <property type="molecule type" value="Genomic_DNA"/>
</dbReference>
<dbReference type="EMBL" id="NMTY01000015">
    <property type="protein sequence ID" value="PDX81429.1"/>
    <property type="molecule type" value="Genomic_DNA"/>
</dbReference>
<evidence type="ECO:0000313" key="2">
    <source>
        <dbReference type="EMBL" id="PDX81429.1"/>
    </source>
</evidence>
<dbReference type="RefSeq" id="WP_097786165.1">
    <property type="nucleotide sequence ID" value="NZ_NMTW01000053.1"/>
</dbReference>
<reference evidence="3 4" key="1">
    <citation type="journal article" date="2017" name="Front. Microbiol.">
        <title>New Insights into the Diversity of the Genus Faecalibacterium.</title>
        <authorList>
            <person name="Benevides L."/>
            <person name="Burman S."/>
            <person name="Martin R."/>
            <person name="Robert V."/>
            <person name="Thomas M."/>
            <person name="Miquel S."/>
            <person name="Chain F."/>
            <person name="Sokol H."/>
            <person name="Bermudez-Humaran L.G."/>
            <person name="Morrison M."/>
            <person name="Langella P."/>
            <person name="Azevedo V.A."/>
            <person name="Chatel J.M."/>
            <person name="Soares S."/>
        </authorList>
    </citation>
    <scope>NUCLEOTIDE SEQUENCE [LARGE SCALE GENOMIC DNA]</scope>
    <source>
        <strain evidence="1 4">CNCM I 4573</strain>
        <strain evidence="2 3">CNCM I 4575</strain>
    </source>
</reference>
<reference evidence="2" key="2">
    <citation type="submission" date="2017-07" db="EMBL/GenBank/DDBJ databases">
        <authorList>
            <person name="Sun Z.S."/>
            <person name="Albrecht U."/>
            <person name="Echele G."/>
            <person name="Lee C.C."/>
        </authorList>
    </citation>
    <scope>NUCLEOTIDE SEQUENCE</scope>
    <source>
        <strain evidence="1">CNCM I 4573</strain>
        <strain evidence="2">CNCM I 4575</strain>
    </source>
</reference>
<evidence type="ECO:0000313" key="1">
    <source>
        <dbReference type="EMBL" id="PDX74158.1"/>
    </source>
</evidence>
<dbReference type="AlphaFoldDB" id="A0A2A7AQR1"/>
<comment type="caution">
    <text evidence="2">The sequence shown here is derived from an EMBL/GenBank/DDBJ whole genome shotgun (WGS) entry which is preliminary data.</text>
</comment>
<accession>A0A2A7AQR1</accession>
<dbReference type="Proteomes" id="UP000220005">
    <property type="component" value="Unassembled WGS sequence"/>
</dbReference>
<name>A0A2A7AQR1_9FIRM</name>
<protein>
    <submittedName>
        <fullName evidence="2">Uncharacterized protein</fullName>
    </submittedName>
</protein>